<gene>
    <name evidence="3" type="ORF">KFL_000870200</name>
</gene>
<feature type="chain" id="PRO_5012033393" description="Nucleotide-diphospho-sugar transferase domain-containing protein" evidence="1">
    <location>
        <begin position="17"/>
        <end position="354"/>
    </location>
</feature>
<dbReference type="STRING" id="105231.A0A1Y1HSS7"/>
<dbReference type="AlphaFoldDB" id="A0A1Y1HSS7"/>
<evidence type="ECO:0000259" key="2">
    <source>
        <dbReference type="Pfam" id="PF03407"/>
    </source>
</evidence>
<dbReference type="PANTHER" id="PTHR46581:SF3">
    <property type="entry name" value="ARABINOSYLTRANSFERASE RRA3"/>
    <property type="match status" value="1"/>
</dbReference>
<dbReference type="Pfam" id="PF03407">
    <property type="entry name" value="Nucleotid_trans"/>
    <property type="match status" value="1"/>
</dbReference>
<dbReference type="GO" id="GO:0080147">
    <property type="term" value="P:root hair cell development"/>
    <property type="evidence" value="ECO:0007669"/>
    <property type="project" value="InterPro"/>
</dbReference>
<evidence type="ECO:0000313" key="4">
    <source>
        <dbReference type="Proteomes" id="UP000054558"/>
    </source>
</evidence>
<organism evidence="3 4">
    <name type="scientific">Klebsormidium nitens</name>
    <name type="common">Green alga</name>
    <name type="synonym">Ulothrix nitens</name>
    <dbReference type="NCBI Taxonomy" id="105231"/>
    <lineage>
        <taxon>Eukaryota</taxon>
        <taxon>Viridiplantae</taxon>
        <taxon>Streptophyta</taxon>
        <taxon>Klebsormidiophyceae</taxon>
        <taxon>Klebsormidiales</taxon>
        <taxon>Klebsormidiaceae</taxon>
        <taxon>Klebsormidium</taxon>
    </lineage>
</organism>
<evidence type="ECO:0000313" key="3">
    <source>
        <dbReference type="EMBL" id="GAQ81684.1"/>
    </source>
</evidence>
<proteinExistence type="predicted"/>
<dbReference type="GO" id="GO:0016757">
    <property type="term" value="F:glycosyltransferase activity"/>
    <property type="evidence" value="ECO:0007669"/>
    <property type="project" value="InterPro"/>
</dbReference>
<protein>
    <recommendedName>
        <fullName evidence="2">Nucleotide-diphospho-sugar transferase domain-containing protein</fullName>
    </recommendedName>
</protein>
<sequence length="354" mass="40844">MALSVFVLFILKSVFGALGNQGEHELVIISNSWWREGGNGKQVQAPIIDFFNLEQLRIGNASWPGIDATTLEQVLRHTANPEKELILTTIGVDRPDPRLWKMADYNRNFVGHLQKLNLTNYFIVGVDDEACRSTLSVGIPCWRDDMKWQLNQTFDTGRQVTLKWFYLREIVARGYHPIFLDNDAVVRQDPFKHWDRDYEVQALYDMAEGEFTQVADLALTERVTCPLRYAHLSSPLCASTGTMFFRATPSAEAFLTSMVDHLAAEPTYWEQEMFQTELLPYIVDSFEEANKLFRSKEAAAFYRSKNCQNVFLRFQYLPLKMYHNLHTMRARHRLHLSVDSVITHCGTFNSPEGD</sequence>
<dbReference type="Proteomes" id="UP000054558">
    <property type="component" value="Unassembled WGS sequence"/>
</dbReference>
<evidence type="ECO:0000256" key="1">
    <source>
        <dbReference type="SAM" id="SignalP"/>
    </source>
</evidence>
<dbReference type="InterPro" id="IPR005069">
    <property type="entry name" value="Nucl-diP-sugar_transferase"/>
</dbReference>
<dbReference type="EMBL" id="DF237036">
    <property type="protein sequence ID" value="GAQ81684.1"/>
    <property type="molecule type" value="Genomic_DNA"/>
</dbReference>
<keyword evidence="4" id="KW-1185">Reference proteome</keyword>
<name>A0A1Y1HSS7_KLENI</name>
<accession>A0A1Y1HSS7</accession>
<reference evidence="3 4" key="1">
    <citation type="journal article" date="2014" name="Nat. Commun.">
        <title>Klebsormidium flaccidum genome reveals primary factors for plant terrestrial adaptation.</title>
        <authorList>
            <person name="Hori K."/>
            <person name="Maruyama F."/>
            <person name="Fujisawa T."/>
            <person name="Togashi T."/>
            <person name="Yamamoto N."/>
            <person name="Seo M."/>
            <person name="Sato S."/>
            <person name="Yamada T."/>
            <person name="Mori H."/>
            <person name="Tajima N."/>
            <person name="Moriyama T."/>
            <person name="Ikeuchi M."/>
            <person name="Watanabe M."/>
            <person name="Wada H."/>
            <person name="Kobayashi K."/>
            <person name="Saito M."/>
            <person name="Masuda T."/>
            <person name="Sasaki-Sekimoto Y."/>
            <person name="Mashiguchi K."/>
            <person name="Awai K."/>
            <person name="Shimojima M."/>
            <person name="Masuda S."/>
            <person name="Iwai M."/>
            <person name="Nobusawa T."/>
            <person name="Narise T."/>
            <person name="Kondo S."/>
            <person name="Saito H."/>
            <person name="Sato R."/>
            <person name="Murakawa M."/>
            <person name="Ihara Y."/>
            <person name="Oshima-Yamada Y."/>
            <person name="Ohtaka K."/>
            <person name="Satoh M."/>
            <person name="Sonobe K."/>
            <person name="Ishii M."/>
            <person name="Ohtani R."/>
            <person name="Kanamori-Sato M."/>
            <person name="Honoki R."/>
            <person name="Miyazaki D."/>
            <person name="Mochizuki H."/>
            <person name="Umetsu J."/>
            <person name="Higashi K."/>
            <person name="Shibata D."/>
            <person name="Kamiya Y."/>
            <person name="Sato N."/>
            <person name="Nakamura Y."/>
            <person name="Tabata S."/>
            <person name="Ida S."/>
            <person name="Kurokawa K."/>
            <person name="Ohta H."/>
        </authorList>
    </citation>
    <scope>NUCLEOTIDE SEQUENCE [LARGE SCALE GENOMIC DNA]</scope>
    <source>
        <strain evidence="3 4">NIES-2285</strain>
    </source>
</reference>
<keyword evidence="1" id="KW-0732">Signal</keyword>
<dbReference type="InterPro" id="IPR044290">
    <property type="entry name" value="RRA1/2/3"/>
</dbReference>
<dbReference type="PANTHER" id="PTHR46581">
    <property type="entry name" value="ARABINOSYLTRANSFERASE RRA3"/>
    <property type="match status" value="1"/>
</dbReference>
<feature type="domain" description="Nucleotide-diphospho-sugar transferase" evidence="2">
    <location>
        <begin position="118"/>
        <end position="279"/>
    </location>
</feature>
<feature type="signal peptide" evidence="1">
    <location>
        <begin position="1"/>
        <end position="16"/>
    </location>
</feature>